<feature type="compositionally biased region" description="Low complexity" evidence="2">
    <location>
        <begin position="78"/>
        <end position="94"/>
    </location>
</feature>
<keyword evidence="4" id="KW-1185">Reference proteome</keyword>
<evidence type="ECO:0000256" key="1">
    <source>
        <dbReference type="SAM" id="Coils"/>
    </source>
</evidence>
<proteinExistence type="predicted"/>
<evidence type="ECO:0000313" key="3">
    <source>
        <dbReference type="EMBL" id="GJJ68745.1"/>
    </source>
</evidence>
<gene>
    <name evidence="3" type="ORF">EMPS_01091</name>
</gene>
<organism evidence="3 4">
    <name type="scientific">Entomortierella parvispora</name>
    <dbReference type="NCBI Taxonomy" id="205924"/>
    <lineage>
        <taxon>Eukaryota</taxon>
        <taxon>Fungi</taxon>
        <taxon>Fungi incertae sedis</taxon>
        <taxon>Mucoromycota</taxon>
        <taxon>Mortierellomycotina</taxon>
        <taxon>Mortierellomycetes</taxon>
        <taxon>Mortierellales</taxon>
        <taxon>Mortierellaceae</taxon>
        <taxon>Entomortierella</taxon>
    </lineage>
</organism>
<protein>
    <submittedName>
        <fullName evidence="3">Uncharacterized protein</fullName>
    </submittedName>
</protein>
<comment type="caution">
    <text evidence="3">The sequence shown here is derived from an EMBL/GenBank/DDBJ whole genome shotgun (WGS) entry which is preliminary data.</text>
</comment>
<name>A0A9P3H274_9FUNG</name>
<reference evidence="3" key="1">
    <citation type="submission" date="2021-11" db="EMBL/GenBank/DDBJ databases">
        <authorList>
            <person name="Herlambang A."/>
            <person name="Guo Y."/>
            <person name="Takashima Y."/>
            <person name="Nishizawa T."/>
        </authorList>
    </citation>
    <scope>NUCLEOTIDE SEQUENCE</scope>
    <source>
        <strain evidence="3">E1425</strain>
    </source>
</reference>
<dbReference type="Proteomes" id="UP000827284">
    <property type="component" value="Unassembled WGS sequence"/>
</dbReference>
<reference evidence="3" key="2">
    <citation type="journal article" date="2022" name="Microbiol. Resour. Announc.">
        <title>Whole-Genome Sequence of Entomortierella parvispora E1425, a Mucoromycotan Fungus Associated with Burkholderiaceae-Related Endosymbiotic Bacteria.</title>
        <authorList>
            <person name="Herlambang A."/>
            <person name="Guo Y."/>
            <person name="Takashima Y."/>
            <person name="Narisawa K."/>
            <person name="Ohta H."/>
            <person name="Nishizawa T."/>
        </authorList>
    </citation>
    <scope>NUCLEOTIDE SEQUENCE</scope>
    <source>
        <strain evidence="3">E1425</strain>
    </source>
</reference>
<evidence type="ECO:0000313" key="4">
    <source>
        <dbReference type="Proteomes" id="UP000827284"/>
    </source>
</evidence>
<sequence length="472" mass="52750">MTSANPQDRVSSNPTSPNATLSSTENSAFFAEPVFSKPKLPASPTLETAMLDIKTSLPKETESPLKSASEELAESKMASPSAPLSPVAASASSPLATPAIEMSIETTIMDDSHDTDTEVTEAMEGQIQQQMETAASTPMDAEYLILDAPTGNGTGLIKIPPKSHEQQMEELEQNNQILRASLDKVLQDKERVDRDLYHTTAAYHELNGRFAELQQKLANRERDYEIMSKNYLEHVRTIRPTDDDHGTIMDKLTQLKASIEHLIRKTQGGRSVNLNKAAAIEYLKGAGLLENFPIEEDRLEPYHLNLFMESVVMSTLIQAFFGKHLSCVFEHNQSFKDIYEWMVARDDKLAIRWRQHLCVLLAKDPKTKALQEEVVEKTAKALSDDLTKVYTNANELAKSRDLCTKAFELSRAMSGMENVIYPQTVELGTQFDEETMAPSLKSNPEGKVALVVFPAFKDNQDAFDVRPKVWCY</sequence>
<feature type="region of interest" description="Disordered" evidence="2">
    <location>
        <begin position="53"/>
        <end position="94"/>
    </location>
</feature>
<evidence type="ECO:0000256" key="2">
    <source>
        <dbReference type="SAM" id="MobiDB-lite"/>
    </source>
</evidence>
<dbReference type="EMBL" id="BQFW01000002">
    <property type="protein sequence ID" value="GJJ68745.1"/>
    <property type="molecule type" value="Genomic_DNA"/>
</dbReference>
<feature type="coiled-coil region" evidence="1">
    <location>
        <begin position="168"/>
        <end position="230"/>
    </location>
</feature>
<dbReference type="AlphaFoldDB" id="A0A9P3H274"/>
<accession>A0A9P3H274</accession>
<feature type="region of interest" description="Disordered" evidence="2">
    <location>
        <begin position="1"/>
        <end position="25"/>
    </location>
</feature>
<dbReference type="OrthoDB" id="2439595at2759"/>
<keyword evidence="1" id="KW-0175">Coiled coil</keyword>